<feature type="region of interest" description="Disordered" evidence="9">
    <location>
        <begin position="660"/>
        <end position="754"/>
    </location>
</feature>
<reference evidence="13" key="1">
    <citation type="journal article" date="2004" name="Nature">
        <title>Genome duplication in the teleost fish Tetraodon nigroviridis reveals the early vertebrate proto-karyotype.</title>
        <authorList>
            <person name="Jaillon O."/>
            <person name="Aury J.-M."/>
            <person name="Brunet F."/>
            <person name="Petit J.-L."/>
            <person name="Stange-Thomann N."/>
            <person name="Mauceli E."/>
            <person name="Bouneau L."/>
            <person name="Fischer C."/>
            <person name="Ozouf-Costaz C."/>
            <person name="Bernot A."/>
            <person name="Nicaud S."/>
            <person name="Jaffe D."/>
            <person name="Fisher S."/>
            <person name="Lutfalla G."/>
            <person name="Dossat C."/>
            <person name="Segurens B."/>
            <person name="Dasilva C."/>
            <person name="Salanoubat M."/>
            <person name="Levy M."/>
            <person name="Boudet N."/>
            <person name="Castellano S."/>
            <person name="Anthouard V."/>
            <person name="Jubin C."/>
            <person name="Castelli V."/>
            <person name="Katinka M."/>
            <person name="Vacherie B."/>
            <person name="Biemont C."/>
            <person name="Skalli Z."/>
            <person name="Cattolico L."/>
            <person name="Poulain J."/>
            <person name="De Berardinis V."/>
            <person name="Cruaud C."/>
            <person name="Duprat S."/>
            <person name="Brottier P."/>
            <person name="Coutanceau J.-P."/>
            <person name="Gouzy J."/>
            <person name="Parra G."/>
            <person name="Lardier G."/>
            <person name="Chapple C."/>
            <person name="McKernan K.J."/>
            <person name="McEwan P."/>
            <person name="Bosak S."/>
            <person name="Kellis M."/>
            <person name="Volff J.-N."/>
            <person name="Guigo R."/>
            <person name="Zody M.C."/>
            <person name="Mesirov J."/>
            <person name="Lindblad-Toh K."/>
            <person name="Birren B."/>
            <person name="Nusbaum C."/>
            <person name="Kahn D."/>
            <person name="Robinson-Rechavi M."/>
            <person name="Laudet V."/>
            <person name="Schachter V."/>
            <person name="Quetier F."/>
            <person name="Saurin W."/>
            <person name="Scarpelli C."/>
            <person name="Wincker P."/>
            <person name="Lander E.S."/>
            <person name="Weissenbach J."/>
            <person name="Roest Crollius H."/>
        </authorList>
    </citation>
    <scope>NUCLEOTIDE SEQUENCE [LARGE SCALE GENOMIC DNA]</scope>
</reference>
<evidence type="ECO:0000256" key="7">
    <source>
        <dbReference type="ARBA" id="ARBA00023136"/>
    </source>
</evidence>
<protein>
    <submittedName>
        <fullName evidence="13">(spotted green pufferfish) hypothetical protein</fullName>
    </submittedName>
</protein>
<comment type="caution">
    <text evidence="13">The sequence shown here is derived from an EMBL/GenBank/DDBJ whole genome shotgun (WGS) entry which is preliminary data.</text>
</comment>
<feature type="domain" description="FAM171 N-terminal" evidence="11">
    <location>
        <begin position="105"/>
        <end position="243"/>
    </location>
</feature>
<feature type="non-terminal residue" evidence="13">
    <location>
        <position position="754"/>
    </location>
</feature>
<reference evidence="13" key="2">
    <citation type="submission" date="2004-02" db="EMBL/GenBank/DDBJ databases">
        <authorList>
            <consortium name="Genoscope"/>
            <consortium name="Whitehead Institute Centre for Genome Research"/>
        </authorList>
    </citation>
    <scope>NUCLEOTIDE SEQUENCE</scope>
</reference>
<dbReference type="InterPro" id="IPR036259">
    <property type="entry name" value="MFS_trans_sf"/>
</dbReference>
<keyword evidence="8" id="KW-0325">Glycoprotein</keyword>
<dbReference type="InterPro" id="IPR018890">
    <property type="entry name" value="FAM171"/>
</dbReference>
<evidence type="ECO:0000256" key="3">
    <source>
        <dbReference type="ARBA" id="ARBA00006818"/>
    </source>
</evidence>
<dbReference type="PANTHER" id="PTHR31626:SF2">
    <property type="entry name" value="PROTEIN FAM171B"/>
    <property type="match status" value="1"/>
</dbReference>
<feature type="compositionally biased region" description="Polar residues" evidence="9">
    <location>
        <begin position="719"/>
        <end position="730"/>
    </location>
</feature>
<comment type="subcellular location">
    <subcellularLocation>
        <location evidence="1">Membrane</location>
        <topology evidence="1">Multi-pass membrane protein</topology>
    </subcellularLocation>
    <subcellularLocation>
        <location evidence="2">Membrane</location>
        <topology evidence="2">Single-pass type I membrane protein</topology>
    </subcellularLocation>
</comment>
<evidence type="ECO:0000256" key="2">
    <source>
        <dbReference type="ARBA" id="ARBA00004479"/>
    </source>
</evidence>
<dbReference type="AlphaFoldDB" id="Q4RMS4"/>
<sequence>FALKVLVLDSVSRQPLPGASVSVYLNHSLTSSAHTEPSGEVLFWIRSGPRPRLTLLGDRRGYVPRPLAWSTSRRPGEWGGAGPRVKVNLAPGPLLRRPRCPPSSVLSVVTLLLLPQAQGNVWLYQDSVLIRGKPAEGSSHPQVTFPKDLLLTSNITSVTAYLTLRQRPPGGECSGCTPGLLSSRSGVSSVALTPLASVSVLLFCGPEPLQVRGPVQISLPLQPGLRLRPADTVPAWTFNFNTGERAGLAALAGCASAAPLQPAPRGRLQVQVLLSQVPGRTGGWGGSEPLETSCFGPTPPPSWATGWPRRRRPRRVRTRRVGPRAALLSVGQALSSVSVPGLLGYQLSLDLGWYHTYLLMGALGAALLLLVVLLSLLLCHCRRSQEPRGRTARFTRLTVVKRDQSTSTHLEAGLTYRPGDRSLLAGGVLREASSGPRPHASYNIYVEEPASRPAHFYRNVPGEAGGGEEGAWLRDQSELNSVKAKVFVPDKLVNIFSPAVAVVQAPELFGTPEQQLLSGCKAATFPRKGGEYDAHAHPEPASKDGFTQMLAKAAASGPRQSGQDEPRALDTPPPSQAPSAGGWGRYSSLLESSVSVPGTLNEAAGLEAFGGGHGVPGELQGISERTLLELTRGKPLLSHPRAWFVSLDGKPAAQVRHSIIELQGGQRRPSSNDTSLDSGVDMNEPLQSSREVDRDRLQARASSLSRHGRGGRGSEEQDLSSSESGTTATCTPEDASLRSILDGSAGAVPNIPEE</sequence>
<evidence type="ECO:0000256" key="8">
    <source>
        <dbReference type="ARBA" id="ARBA00023180"/>
    </source>
</evidence>
<evidence type="ECO:0000256" key="4">
    <source>
        <dbReference type="ARBA" id="ARBA00022692"/>
    </source>
</evidence>
<evidence type="ECO:0000256" key="9">
    <source>
        <dbReference type="SAM" id="MobiDB-lite"/>
    </source>
</evidence>
<dbReference type="OrthoDB" id="8950207at2759"/>
<dbReference type="SUPFAM" id="SSF103473">
    <property type="entry name" value="MFS general substrate transporter"/>
    <property type="match status" value="1"/>
</dbReference>
<dbReference type="InterPro" id="IPR049175">
    <property type="entry name" value="FAM171_C"/>
</dbReference>
<accession>Q4RMS4</accession>
<organism evidence="13">
    <name type="scientific">Tetraodon nigroviridis</name>
    <name type="common">Spotted green pufferfish</name>
    <name type="synonym">Chelonodon nigroviridis</name>
    <dbReference type="NCBI Taxonomy" id="99883"/>
    <lineage>
        <taxon>Eukaryota</taxon>
        <taxon>Metazoa</taxon>
        <taxon>Chordata</taxon>
        <taxon>Craniata</taxon>
        <taxon>Vertebrata</taxon>
        <taxon>Euteleostomi</taxon>
        <taxon>Actinopterygii</taxon>
        <taxon>Neopterygii</taxon>
        <taxon>Teleostei</taxon>
        <taxon>Neoteleostei</taxon>
        <taxon>Acanthomorphata</taxon>
        <taxon>Eupercaria</taxon>
        <taxon>Tetraodontiformes</taxon>
        <taxon>Tetradontoidea</taxon>
        <taxon>Tetraodontidae</taxon>
        <taxon>Tetraodon</taxon>
    </lineage>
</organism>
<gene>
    <name evidence="13" type="ORF">GSTENG00031902001</name>
</gene>
<feature type="transmembrane region" description="Helical" evidence="10">
    <location>
        <begin position="321"/>
        <end position="345"/>
    </location>
</feature>
<feature type="region of interest" description="Disordered" evidence="9">
    <location>
        <begin position="552"/>
        <end position="584"/>
    </location>
</feature>
<dbReference type="PANTHER" id="PTHR31626">
    <property type="entry name" value="SUSHI DOMAIN-CONTAINING PROTEIN"/>
    <property type="match status" value="1"/>
</dbReference>
<dbReference type="Pfam" id="PF10577">
    <property type="entry name" value="FAM171A1-2-B_N"/>
    <property type="match status" value="1"/>
</dbReference>
<feature type="compositionally biased region" description="Polar residues" evidence="9">
    <location>
        <begin position="668"/>
        <end position="677"/>
    </location>
</feature>
<evidence type="ECO:0000259" key="11">
    <source>
        <dbReference type="Pfam" id="PF10577"/>
    </source>
</evidence>
<dbReference type="GO" id="GO:0016020">
    <property type="term" value="C:membrane"/>
    <property type="evidence" value="ECO:0007669"/>
    <property type="project" value="UniProtKB-SubCell"/>
</dbReference>
<evidence type="ECO:0000259" key="12">
    <source>
        <dbReference type="Pfam" id="PF20771"/>
    </source>
</evidence>
<dbReference type="EMBL" id="CAAE01015018">
    <property type="protein sequence ID" value="CAG10308.1"/>
    <property type="molecule type" value="Genomic_DNA"/>
</dbReference>
<keyword evidence="7 10" id="KW-0472">Membrane</keyword>
<evidence type="ECO:0000256" key="5">
    <source>
        <dbReference type="ARBA" id="ARBA00022729"/>
    </source>
</evidence>
<evidence type="ECO:0000256" key="1">
    <source>
        <dbReference type="ARBA" id="ARBA00004141"/>
    </source>
</evidence>
<keyword evidence="5" id="KW-0732">Signal</keyword>
<evidence type="ECO:0000313" key="13">
    <source>
        <dbReference type="EMBL" id="CAG10308.1"/>
    </source>
</evidence>
<feature type="transmembrane region" description="Helical" evidence="10">
    <location>
        <begin position="357"/>
        <end position="379"/>
    </location>
</feature>
<evidence type="ECO:0000256" key="6">
    <source>
        <dbReference type="ARBA" id="ARBA00022989"/>
    </source>
</evidence>
<keyword evidence="6 10" id="KW-1133">Transmembrane helix</keyword>
<feature type="domain" description="FAM171 C-terminal" evidence="12">
    <location>
        <begin position="564"/>
        <end position="745"/>
    </location>
</feature>
<feature type="non-terminal residue" evidence="13">
    <location>
        <position position="1"/>
    </location>
</feature>
<dbReference type="InterPro" id="IPR048530">
    <property type="entry name" value="FAM171_N"/>
</dbReference>
<name>Q4RMS4_TETNG</name>
<proteinExistence type="inferred from homology"/>
<comment type="similarity">
    <text evidence="3">Belongs to the FAM171 family.</text>
</comment>
<dbReference type="KEGG" id="tng:GSTEN00031902G001"/>
<dbReference type="Pfam" id="PF20771">
    <property type="entry name" value="FAM171A1-2-B_C"/>
    <property type="match status" value="1"/>
</dbReference>
<keyword evidence="4 10" id="KW-0812">Transmembrane</keyword>
<evidence type="ECO:0000256" key="10">
    <source>
        <dbReference type="SAM" id="Phobius"/>
    </source>
</evidence>